<dbReference type="RefSeq" id="WP_247814107.1">
    <property type="nucleotide sequence ID" value="NZ_CP095855.1"/>
</dbReference>
<organism evidence="2 3">
    <name type="scientific">Chitinophaga filiformis</name>
    <name type="common">Myxococcus filiformis</name>
    <name type="synonym">Flexibacter filiformis</name>
    <dbReference type="NCBI Taxonomy" id="104663"/>
    <lineage>
        <taxon>Bacteria</taxon>
        <taxon>Pseudomonadati</taxon>
        <taxon>Bacteroidota</taxon>
        <taxon>Chitinophagia</taxon>
        <taxon>Chitinophagales</taxon>
        <taxon>Chitinophagaceae</taxon>
        <taxon>Chitinophaga</taxon>
    </lineage>
</organism>
<gene>
    <name evidence="2" type="ORF">MYF79_12045</name>
</gene>
<dbReference type="InterPro" id="IPR043129">
    <property type="entry name" value="ATPase_NBD"/>
</dbReference>
<dbReference type="Gene3D" id="3.30.420.40">
    <property type="match status" value="2"/>
</dbReference>
<reference evidence="2 3" key="1">
    <citation type="submission" date="2022-04" db="EMBL/GenBank/DDBJ databases">
        <title>The arsenic-methylating capacity of Chitinophaga filiformis YT5 during chitin decomposition.</title>
        <authorList>
            <person name="Chen G."/>
            <person name="Liang Y."/>
        </authorList>
    </citation>
    <scope>NUCLEOTIDE SEQUENCE [LARGE SCALE GENOMIC DNA]</scope>
    <source>
        <strain evidence="2 3">YT5</strain>
    </source>
</reference>
<sequence>MKDTQVLSVDIGGSHITTALVDMNRRTFLPHSIYREHIDSHASAEEIISRWSYVMKKSMLAGSDVHRIGIAMPGPFDYEEGISLIKGLHKYEALYGLNVKDLLQEQLGIDKKHIRIMNDASCFLQGELFNGAVKGEKDVLGLTLGTGFGSSVADNGIAQEGSFWKTPFLDATAEEYFSTRWFLRRYEELSGGSIKSVKELAAMAQQSSYAFTVFQEFGYNLAMFLLEQQPIPSLVVLGGNIAQAFDLFRSNLEHHMQDTRFVVSELGEEAILLGAAGFWEIRE</sequence>
<protein>
    <submittedName>
        <fullName evidence="2">ROK family protein</fullName>
    </submittedName>
</protein>
<dbReference type="Pfam" id="PF00480">
    <property type="entry name" value="ROK"/>
    <property type="match status" value="1"/>
</dbReference>
<evidence type="ECO:0000256" key="1">
    <source>
        <dbReference type="ARBA" id="ARBA00006479"/>
    </source>
</evidence>
<name>A0ABY4IBF6_CHIFI</name>
<keyword evidence="3" id="KW-1185">Reference proteome</keyword>
<dbReference type="PANTHER" id="PTHR18964">
    <property type="entry name" value="ROK (REPRESSOR, ORF, KINASE) FAMILY"/>
    <property type="match status" value="1"/>
</dbReference>
<evidence type="ECO:0000313" key="3">
    <source>
        <dbReference type="Proteomes" id="UP000830198"/>
    </source>
</evidence>
<dbReference type="SUPFAM" id="SSF53067">
    <property type="entry name" value="Actin-like ATPase domain"/>
    <property type="match status" value="1"/>
</dbReference>
<dbReference type="InterPro" id="IPR000600">
    <property type="entry name" value="ROK"/>
</dbReference>
<dbReference type="Proteomes" id="UP000830198">
    <property type="component" value="Chromosome"/>
</dbReference>
<dbReference type="EMBL" id="CP095855">
    <property type="protein sequence ID" value="UPK72016.1"/>
    <property type="molecule type" value="Genomic_DNA"/>
</dbReference>
<evidence type="ECO:0000313" key="2">
    <source>
        <dbReference type="EMBL" id="UPK72016.1"/>
    </source>
</evidence>
<dbReference type="PANTHER" id="PTHR18964:SF149">
    <property type="entry name" value="BIFUNCTIONAL UDP-N-ACETYLGLUCOSAMINE 2-EPIMERASE_N-ACETYLMANNOSAMINE KINASE"/>
    <property type="match status" value="1"/>
</dbReference>
<comment type="similarity">
    <text evidence="1">Belongs to the ROK (NagC/XylR) family.</text>
</comment>
<accession>A0ABY4IBF6</accession>
<proteinExistence type="inferred from homology"/>
<dbReference type="CDD" id="cd23763">
    <property type="entry name" value="ASKHA_ATPase_ROK"/>
    <property type="match status" value="1"/>
</dbReference>